<dbReference type="HOGENOM" id="CLU_2079311_0_0_2"/>
<proteinExistence type="predicted"/>
<gene>
    <name evidence="1" type="ORF">NTE_02103</name>
</gene>
<dbReference type="EMBL" id="CP007174">
    <property type="protein sequence ID" value="AIF84158.1"/>
    <property type="molecule type" value="Genomic_DNA"/>
</dbReference>
<dbReference type="STRING" id="1459636.NTE_02103"/>
<keyword evidence="2" id="KW-1185">Reference proteome</keyword>
<dbReference type="Proteomes" id="UP000028194">
    <property type="component" value="Chromosome"/>
</dbReference>
<dbReference type="AlphaFoldDB" id="A0A075MSM6"/>
<evidence type="ECO:0000313" key="1">
    <source>
        <dbReference type="EMBL" id="AIF84158.1"/>
    </source>
</evidence>
<dbReference type="KEGG" id="nev:NTE_02103"/>
<sequence length="117" mass="13346">MQFTPIVSAREVSTRLDPLQNQLQRIYDNQGIELYEESKGNVKIEDVRAATLMTCKADIINNIMILNLLASVKEGKIHEKTWRALIGLADDTIQLEFLERNLSQYLRLSLSLSLSLL</sequence>
<name>A0A075MSM6_9ARCH</name>
<reference evidence="1 2" key="1">
    <citation type="journal article" date="2014" name="PLoS ONE">
        <title>Genome Sequence of Candidatus Nitrososphaera evergladensis from Group I.1b Enriched from Everglades Soil Reveals Novel Genomic Features of the Ammonia-Oxidizing Archaea.</title>
        <authorList>
            <person name="Zhalnina K.V."/>
            <person name="Dias R."/>
            <person name="Leonard M.T."/>
            <person name="Dorr de Quadros P."/>
            <person name="Camargo F.A."/>
            <person name="Drew J.C."/>
            <person name="Farmerie W.G."/>
            <person name="Daroub S.H."/>
            <person name="Triplett E.W."/>
        </authorList>
    </citation>
    <scope>NUCLEOTIDE SEQUENCE [LARGE SCALE GENOMIC DNA]</scope>
    <source>
        <strain evidence="1 2">SR1</strain>
    </source>
</reference>
<evidence type="ECO:0000313" key="2">
    <source>
        <dbReference type="Proteomes" id="UP000028194"/>
    </source>
</evidence>
<dbReference type="GeneID" id="41597835"/>
<organism evidence="1 2">
    <name type="scientific">Candidatus Nitrososphaera evergladensis SR1</name>
    <dbReference type="NCBI Taxonomy" id="1459636"/>
    <lineage>
        <taxon>Archaea</taxon>
        <taxon>Nitrososphaerota</taxon>
        <taxon>Nitrososphaeria</taxon>
        <taxon>Nitrososphaerales</taxon>
        <taxon>Nitrososphaeraceae</taxon>
        <taxon>Nitrososphaera</taxon>
    </lineage>
</organism>
<accession>A0A075MSM6</accession>
<protein>
    <submittedName>
        <fullName evidence="1">Uncharacterized protein</fullName>
    </submittedName>
</protein>
<dbReference type="RefSeq" id="WP_148700784.1">
    <property type="nucleotide sequence ID" value="NZ_CP007174.1"/>
</dbReference>